<sequence length="278" mass="31365">MTWTLLTLASTRPSEPTTNKISVAVMNASALLQSQGWRGKGHSLHKTDDSIGLAKPLLLNRKDNTKGLGTTQHFTSDQWWMNAFDEQLKGLETSKEGKVTQTVKTGKLNAIEKGSLGKYSLYLSFVRGGFLEGTSKTSASDDDESSSSSSTCSGADNASDETPATSNPADRQSKKDRKVARKDAEKLKEDKAKDETARRAEKEEKRAKKEARRRREEKQLSQSGVEETREERKARKAKEKRSKEGKLKDKMERRKNKEERRAKKKVRRREKQRPAFSC</sequence>
<dbReference type="EMBL" id="CP031386">
    <property type="protein sequence ID" value="QPG95959.1"/>
    <property type="molecule type" value="Genomic_DNA"/>
</dbReference>
<keyword evidence="3" id="KW-1185">Reference proteome</keyword>
<feature type="compositionally biased region" description="Basic residues" evidence="1">
    <location>
        <begin position="262"/>
        <end position="271"/>
    </location>
</feature>
<evidence type="ECO:0000256" key="1">
    <source>
        <dbReference type="SAM" id="MobiDB-lite"/>
    </source>
</evidence>
<dbReference type="AlphaFoldDB" id="A0A7S9KNL2"/>
<feature type="region of interest" description="Disordered" evidence="1">
    <location>
        <begin position="135"/>
        <end position="278"/>
    </location>
</feature>
<reference evidence="2 3" key="1">
    <citation type="journal article" date="2018" name="PLoS Genet.">
        <title>Repeat elements organise 3D genome structure and mediate transcription in the filamentous fungus Epichloe festucae.</title>
        <authorList>
            <person name="Winter D.J."/>
            <person name="Ganley A.R.D."/>
            <person name="Young C.A."/>
            <person name="Liachko I."/>
            <person name="Schardl C.L."/>
            <person name="Dupont P.Y."/>
            <person name="Berry D."/>
            <person name="Ram A."/>
            <person name="Scott B."/>
            <person name="Cox M.P."/>
        </authorList>
    </citation>
    <scope>NUCLEOTIDE SEQUENCE [LARGE SCALE GENOMIC DNA]</scope>
    <source>
        <strain evidence="2 3">Fl1</strain>
    </source>
</reference>
<feature type="compositionally biased region" description="Basic and acidic residues" evidence="1">
    <location>
        <begin position="241"/>
        <end position="261"/>
    </location>
</feature>
<proteinExistence type="predicted"/>
<accession>A0A7S9KNL2</accession>
<feature type="compositionally biased region" description="Low complexity" evidence="1">
    <location>
        <begin position="146"/>
        <end position="157"/>
    </location>
</feature>
<dbReference type="OrthoDB" id="3366546at2759"/>
<organism evidence="2 3">
    <name type="scientific">Epichloe festucae (strain Fl1)</name>
    <dbReference type="NCBI Taxonomy" id="877507"/>
    <lineage>
        <taxon>Eukaryota</taxon>
        <taxon>Fungi</taxon>
        <taxon>Dikarya</taxon>
        <taxon>Ascomycota</taxon>
        <taxon>Pezizomycotina</taxon>
        <taxon>Sordariomycetes</taxon>
        <taxon>Hypocreomycetidae</taxon>
        <taxon>Hypocreales</taxon>
        <taxon>Clavicipitaceae</taxon>
        <taxon>Epichloe</taxon>
    </lineage>
</organism>
<feature type="compositionally biased region" description="Basic and acidic residues" evidence="1">
    <location>
        <begin position="181"/>
        <end position="219"/>
    </location>
</feature>
<dbReference type="Proteomes" id="UP000594364">
    <property type="component" value="Chromosome 2"/>
</dbReference>
<protein>
    <recommendedName>
        <fullName evidence="4">DNA-directed RNA polymerase II subunit RPB1</fullName>
    </recommendedName>
</protein>
<evidence type="ECO:0000313" key="2">
    <source>
        <dbReference type="EMBL" id="QPG95959.1"/>
    </source>
</evidence>
<evidence type="ECO:0008006" key="4">
    <source>
        <dbReference type="Google" id="ProtNLM"/>
    </source>
</evidence>
<name>A0A7S9KNL2_EPIFF</name>
<gene>
    <name evidence="2" type="ORF">C2857_002705</name>
</gene>
<evidence type="ECO:0000313" key="3">
    <source>
        <dbReference type="Proteomes" id="UP000594364"/>
    </source>
</evidence>
<feature type="compositionally biased region" description="Polar residues" evidence="1">
    <location>
        <begin position="160"/>
        <end position="170"/>
    </location>
</feature>